<evidence type="ECO:0000256" key="1">
    <source>
        <dbReference type="ARBA" id="ARBA00004141"/>
    </source>
</evidence>
<keyword evidence="2" id="KW-0328">Glycosyltransferase</keyword>
<name>A0A075TZ56_9LACO</name>
<evidence type="ECO:0000256" key="4">
    <source>
        <dbReference type="ARBA" id="ARBA00022692"/>
    </source>
</evidence>
<dbReference type="GO" id="GO:0005886">
    <property type="term" value="C:plasma membrane"/>
    <property type="evidence" value="ECO:0007669"/>
    <property type="project" value="TreeGrafter"/>
</dbReference>
<evidence type="ECO:0000256" key="6">
    <source>
        <dbReference type="ARBA" id="ARBA00023136"/>
    </source>
</evidence>
<dbReference type="Proteomes" id="UP000029079">
    <property type="component" value="Chromosome"/>
</dbReference>
<keyword evidence="6 7" id="KW-0472">Membrane</keyword>
<dbReference type="EMBL" id="CP009223">
    <property type="protein sequence ID" value="AIM62896.1"/>
    <property type="molecule type" value="Genomic_DNA"/>
</dbReference>
<reference evidence="10" key="2">
    <citation type="submission" date="2014-08" db="EMBL/GenBank/DDBJ databases">
        <title>Complete genome of Weissella ceti strain WS74 isolated from diseased rainbow trout in Brazil.</title>
        <authorList>
            <person name="Figueiredo H.C.P."/>
            <person name="Leal C.A.G."/>
            <person name="Pereira F.L."/>
            <person name="Soares S.C."/>
            <person name="Dorella F.A."/>
            <person name="Carvalho A.F."/>
            <person name="Azevedo V.A.C."/>
        </authorList>
    </citation>
    <scope>NUCLEOTIDE SEQUENCE [LARGE SCALE GENOMIC DNA]</scope>
    <source>
        <strain evidence="10">WS74</strain>
    </source>
</reference>
<keyword evidence="5 7" id="KW-1133">Transmembrane helix</keyword>
<evidence type="ECO:0000313" key="9">
    <source>
        <dbReference type="EMBL" id="AIM62896.1"/>
    </source>
</evidence>
<keyword evidence="3 9" id="KW-0808">Transferase</keyword>
<dbReference type="InterPro" id="IPR009875">
    <property type="entry name" value="PilZ_domain"/>
</dbReference>
<dbReference type="Pfam" id="PF13641">
    <property type="entry name" value="Glyco_tranf_2_3"/>
    <property type="match status" value="1"/>
</dbReference>
<reference evidence="9 10" key="1">
    <citation type="journal article" date="2014" name="Genome Announc.">
        <title>Complete Genome Sequences of Fish Pathogenic Weissella ceti Strains WS74 and WS105.</title>
        <authorList>
            <person name="Figueiredo H.C."/>
            <person name="Leal C.A."/>
            <person name="Dorella F.A."/>
            <person name="Carvalho A.F."/>
            <person name="Soares S.C."/>
            <person name="Pereira F.L."/>
            <person name="Azevedo V.A."/>
        </authorList>
    </citation>
    <scope>NUCLEOTIDE SEQUENCE [LARGE SCALE GENOMIC DNA]</scope>
    <source>
        <strain evidence="9 10">WS74</strain>
    </source>
</reference>
<dbReference type="GO" id="GO:0016758">
    <property type="term" value="F:hexosyltransferase activity"/>
    <property type="evidence" value="ECO:0007669"/>
    <property type="project" value="TreeGrafter"/>
</dbReference>
<feature type="transmembrane region" description="Helical" evidence="7">
    <location>
        <begin position="490"/>
        <end position="510"/>
    </location>
</feature>
<evidence type="ECO:0000256" key="2">
    <source>
        <dbReference type="ARBA" id="ARBA00022676"/>
    </source>
</evidence>
<feature type="transmembrane region" description="Helical" evidence="7">
    <location>
        <begin position="363"/>
        <end position="392"/>
    </location>
</feature>
<protein>
    <submittedName>
        <fullName evidence="9">Glycosyltransferase, involved in cell wall biogenesis</fullName>
    </submittedName>
</protein>
<dbReference type="PANTHER" id="PTHR43867:SF2">
    <property type="entry name" value="CELLULOSE SYNTHASE CATALYTIC SUBUNIT A [UDP-FORMING]"/>
    <property type="match status" value="1"/>
</dbReference>
<dbReference type="InterPro" id="IPR029044">
    <property type="entry name" value="Nucleotide-diphossugar_trans"/>
</dbReference>
<dbReference type="KEGG" id="wci:WS105_0704"/>
<evidence type="ECO:0000259" key="8">
    <source>
        <dbReference type="Pfam" id="PF07238"/>
    </source>
</evidence>
<dbReference type="AlphaFoldDB" id="A0A075TZ56"/>
<sequence>MISRTKKVAYVLAFLLSVLYLIWRVFYTLPWHGSIWILIFAILLVFSEIISNITAYIVIYFRLRVTKKKISNNLEDQDYLPGVPVPDIDMIVATHDEDPALLRKTFNAIKYIEYPDKSKVHLVVADDGNRPEVAALTAEYGGRYIGLSGNKEAKSGNINHALTLVNSPLVAIFDADMIPYSSFLDATVPIFMHNLADQAKEEPEEEPLGFIQTPQSFYNADIFQFNLFSEKSVPNEQDYFSRDINVLNSMNGAAIFTGSNTVFLRQAIDDAGGFPVDTLTEDFELGGRINMAGYTSYSTRVPQASGISPVDVKGVIKQRVRWARGVIQSSRNMRIFWNRKLSFNNRLILINSYLYWWSFSRRIMFIAAPIVFALFDQPVVIANLWLLLIFWAPGYFLLHWVLGDTASSIRDERWGEIQETFFAPFLVLPVLLQALGIKQKKFKVTDKDSKFGWRDRLYMVPFVITWFLLVASIIHFNYGKFGTEILMGSIVTFWLVMHLINVTFCIFLASGRPVYREYERFDRQYAGMVSVAGTDYAMETINVSEQGLLFITPKNEMLVASDDQEICLELVYKRQVARLKGRIVRVIDVDEQHQYAVELTEGPIDHESEDIYLQIIYDGYNLVLPEEQDEWITPLDGLYINLANRSENFMRSYNNKMVTDKKRGQS</sequence>
<feature type="domain" description="PilZ" evidence="8">
    <location>
        <begin position="516"/>
        <end position="607"/>
    </location>
</feature>
<dbReference type="Pfam" id="PF07238">
    <property type="entry name" value="PilZ"/>
    <property type="match status" value="1"/>
</dbReference>
<evidence type="ECO:0000256" key="7">
    <source>
        <dbReference type="SAM" id="Phobius"/>
    </source>
</evidence>
<dbReference type="STRING" id="759620.WS105_0704"/>
<feature type="transmembrane region" description="Helical" evidence="7">
    <location>
        <begin position="457"/>
        <end position="478"/>
    </location>
</feature>
<dbReference type="PANTHER" id="PTHR43867">
    <property type="entry name" value="CELLULOSE SYNTHASE CATALYTIC SUBUNIT A [UDP-FORMING]"/>
    <property type="match status" value="1"/>
</dbReference>
<keyword evidence="4 7" id="KW-0812">Transmembrane</keyword>
<feature type="transmembrane region" description="Helical" evidence="7">
    <location>
        <begin position="9"/>
        <end position="29"/>
    </location>
</feature>
<feature type="transmembrane region" description="Helical" evidence="7">
    <location>
        <begin position="35"/>
        <end position="61"/>
    </location>
</feature>
<dbReference type="RefSeq" id="WP_009765262.1">
    <property type="nucleotide sequence ID" value="NZ_CP009223.1"/>
</dbReference>
<dbReference type="GO" id="GO:0035438">
    <property type="term" value="F:cyclic-di-GMP binding"/>
    <property type="evidence" value="ECO:0007669"/>
    <property type="project" value="InterPro"/>
</dbReference>
<dbReference type="KEGG" id="wce:WS08_0642"/>
<dbReference type="PATRIC" id="fig|759620.7.peg.668"/>
<gene>
    <name evidence="9" type="ORF">WS74_0644</name>
</gene>
<dbReference type="KEGG" id="wct:WS74_0644"/>
<evidence type="ECO:0000313" key="10">
    <source>
        <dbReference type="Proteomes" id="UP000029079"/>
    </source>
</evidence>
<dbReference type="Gene3D" id="3.90.550.10">
    <property type="entry name" value="Spore Coat Polysaccharide Biosynthesis Protein SpsA, Chain A"/>
    <property type="match status" value="1"/>
</dbReference>
<organism evidence="9 10">
    <name type="scientific">Weissella ceti</name>
    <dbReference type="NCBI Taxonomy" id="759620"/>
    <lineage>
        <taxon>Bacteria</taxon>
        <taxon>Bacillati</taxon>
        <taxon>Bacillota</taxon>
        <taxon>Bacilli</taxon>
        <taxon>Lactobacillales</taxon>
        <taxon>Lactobacillaceae</taxon>
        <taxon>Weissella</taxon>
    </lineage>
</organism>
<dbReference type="CDD" id="cd06421">
    <property type="entry name" value="CESA_CelA_like"/>
    <property type="match status" value="1"/>
</dbReference>
<dbReference type="SUPFAM" id="SSF141371">
    <property type="entry name" value="PilZ domain-like"/>
    <property type="match status" value="1"/>
</dbReference>
<dbReference type="InterPro" id="IPR050321">
    <property type="entry name" value="Glycosyltr_2/OpgH_subfam"/>
</dbReference>
<feature type="transmembrane region" description="Helical" evidence="7">
    <location>
        <begin position="421"/>
        <end position="437"/>
    </location>
</feature>
<evidence type="ECO:0000256" key="3">
    <source>
        <dbReference type="ARBA" id="ARBA00022679"/>
    </source>
</evidence>
<keyword evidence="10" id="KW-1185">Reference proteome</keyword>
<proteinExistence type="predicted"/>
<evidence type="ECO:0000256" key="5">
    <source>
        <dbReference type="ARBA" id="ARBA00022989"/>
    </source>
</evidence>
<dbReference type="SUPFAM" id="SSF53448">
    <property type="entry name" value="Nucleotide-diphospho-sugar transferases"/>
    <property type="match status" value="1"/>
</dbReference>
<comment type="subcellular location">
    <subcellularLocation>
        <location evidence="1">Membrane</location>
        <topology evidence="1">Multi-pass membrane protein</topology>
    </subcellularLocation>
</comment>
<accession>A0A075TZ56</accession>